<accession>A0A7G6WSU4</accession>
<keyword evidence="4" id="KW-0808">Transferase</keyword>
<dbReference type="InterPro" id="IPR036890">
    <property type="entry name" value="HATPase_C_sf"/>
</dbReference>
<feature type="transmembrane region" description="Helical" evidence="10">
    <location>
        <begin position="147"/>
        <end position="166"/>
    </location>
</feature>
<gene>
    <name evidence="14" type="ORF">F1D05_02980</name>
</gene>
<dbReference type="GO" id="GO:0005524">
    <property type="term" value="F:ATP binding"/>
    <property type="evidence" value="ECO:0007669"/>
    <property type="project" value="UniProtKB-KW"/>
</dbReference>
<dbReference type="CDD" id="cd16917">
    <property type="entry name" value="HATPase_UhpB-NarQ-NarX-like"/>
    <property type="match status" value="1"/>
</dbReference>
<feature type="domain" description="DUF7134" evidence="13">
    <location>
        <begin position="15"/>
        <end position="151"/>
    </location>
</feature>
<dbReference type="GO" id="GO:0000155">
    <property type="term" value="F:phosphorelay sensor kinase activity"/>
    <property type="evidence" value="ECO:0007669"/>
    <property type="project" value="InterPro"/>
</dbReference>
<dbReference type="Gene3D" id="1.20.5.1930">
    <property type="match status" value="1"/>
</dbReference>
<dbReference type="KEGG" id="kqi:F1D05_02980"/>
<dbReference type="InterPro" id="IPR003594">
    <property type="entry name" value="HATPase_dom"/>
</dbReference>
<feature type="domain" description="Signal transduction histidine kinase subgroup 3 dimerisation and phosphoacceptor" evidence="12">
    <location>
        <begin position="193"/>
        <end position="258"/>
    </location>
</feature>
<keyword evidence="6 14" id="KW-0418">Kinase</keyword>
<feature type="domain" description="Histidine kinase/HSP90-like ATPase" evidence="11">
    <location>
        <begin position="303"/>
        <end position="392"/>
    </location>
</feature>
<keyword evidence="10" id="KW-0472">Membrane</keyword>
<keyword evidence="15" id="KW-1185">Reference proteome</keyword>
<evidence type="ECO:0000259" key="13">
    <source>
        <dbReference type="Pfam" id="PF23539"/>
    </source>
</evidence>
<evidence type="ECO:0000259" key="11">
    <source>
        <dbReference type="Pfam" id="PF02518"/>
    </source>
</evidence>
<dbReference type="PANTHER" id="PTHR24421:SF10">
    <property type="entry name" value="NITRATE_NITRITE SENSOR PROTEIN NARQ"/>
    <property type="match status" value="1"/>
</dbReference>
<feature type="transmembrane region" description="Helical" evidence="10">
    <location>
        <begin position="122"/>
        <end position="141"/>
    </location>
</feature>
<dbReference type="Proteomes" id="UP000515563">
    <property type="component" value="Chromosome"/>
</dbReference>
<evidence type="ECO:0000259" key="12">
    <source>
        <dbReference type="Pfam" id="PF07730"/>
    </source>
</evidence>
<dbReference type="EC" id="2.7.13.3" evidence="2"/>
<evidence type="ECO:0000313" key="14">
    <source>
        <dbReference type="EMBL" id="QNE17059.1"/>
    </source>
</evidence>
<sequence>MTSHWWNPGRPGSRQWVIQPPRLVDTCLTVLLALIVLPATVGGSNASGAIGPGPGVAGPTWLLFAAVHLPLIWRRRAPVTVFWSVLALVGLCVVLNVPGVYLVFAPLFALYGVARYARMIQLWPALAAVLSAVVVATLTSSGQLSTLIGIGSIVAATCLLAISLRLREKADRERARHLQQELDARARIAVVAERTQLAREVHDVVAHNLAVMVALADGAAATAGSDPEQATELMRQSSITGRAALSEMRRMVGVLRDGHSRAPQPGLGDLDELVAQVRDAGLQVELSVVGEHEEALSPGAGVIIYRIVQEALTNTLKHAGPKARAEVRLLRTPDSVDLTITDDGAGAPPRPTTPGGHGLLGITERATTYGGTIRSGPTTPTGWHLTAHLPHTPDPPALPSPQPDLSSEKAVRA</sequence>
<dbReference type="EMBL" id="CP043661">
    <property type="protein sequence ID" value="QNE17059.1"/>
    <property type="molecule type" value="Genomic_DNA"/>
</dbReference>
<keyword evidence="5" id="KW-0547">Nucleotide-binding</keyword>
<evidence type="ECO:0000256" key="2">
    <source>
        <dbReference type="ARBA" id="ARBA00012438"/>
    </source>
</evidence>
<evidence type="ECO:0000256" key="4">
    <source>
        <dbReference type="ARBA" id="ARBA00022679"/>
    </source>
</evidence>
<comment type="catalytic activity">
    <reaction evidence="1">
        <text>ATP + protein L-histidine = ADP + protein N-phospho-L-histidine.</text>
        <dbReference type="EC" id="2.7.13.3"/>
    </reaction>
</comment>
<feature type="region of interest" description="Disordered" evidence="9">
    <location>
        <begin position="340"/>
        <end position="413"/>
    </location>
</feature>
<dbReference type="InterPro" id="IPR055558">
    <property type="entry name" value="DUF7134"/>
</dbReference>
<keyword evidence="8" id="KW-0902">Two-component regulatory system</keyword>
<dbReference type="InterPro" id="IPR011712">
    <property type="entry name" value="Sig_transdc_His_kin_sub3_dim/P"/>
</dbReference>
<evidence type="ECO:0000256" key="6">
    <source>
        <dbReference type="ARBA" id="ARBA00022777"/>
    </source>
</evidence>
<evidence type="ECO:0000256" key="3">
    <source>
        <dbReference type="ARBA" id="ARBA00022553"/>
    </source>
</evidence>
<dbReference type="Pfam" id="PF23539">
    <property type="entry name" value="DUF7134"/>
    <property type="match status" value="1"/>
</dbReference>
<evidence type="ECO:0000256" key="5">
    <source>
        <dbReference type="ARBA" id="ARBA00022741"/>
    </source>
</evidence>
<dbReference type="Gene3D" id="3.30.565.10">
    <property type="entry name" value="Histidine kinase-like ATPase, C-terminal domain"/>
    <property type="match status" value="1"/>
</dbReference>
<keyword evidence="10" id="KW-1133">Transmembrane helix</keyword>
<dbReference type="GO" id="GO:0016020">
    <property type="term" value="C:membrane"/>
    <property type="evidence" value="ECO:0007669"/>
    <property type="project" value="InterPro"/>
</dbReference>
<evidence type="ECO:0000256" key="1">
    <source>
        <dbReference type="ARBA" id="ARBA00000085"/>
    </source>
</evidence>
<evidence type="ECO:0000313" key="15">
    <source>
        <dbReference type="Proteomes" id="UP000515563"/>
    </source>
</evidence>
<reference evidence="15" key="1">
    <citation type="submission" date="2019-09" db="EMBL/GenBank/DDBJ databases">
        <title>Antimicrobial potential of Antarctic Bacteria.</title>
        <authorList>
            <person name="Benaud N."/>
            <person name="Edwards R.J."/>
            <person name="Ferrari B.C."/>
        </authorList>
    </citation>
    <scope>NUCLEOTIDE SEQUENCE [LARGE SCALE GENOMIC DNA]</scope>
    <source>
        <strain evidence="15">SPB151</strain>
    </source>
</reference>
<feature type="compositionally biased region" description="Polar residues" evidence="9">
    <location>
        <begin position="365"/>
        <end position="381"/>
    </location>
</feature>
<feature type="compositionally biased region" description="Pro residues" evidence="9">
    <location>
        <begin position="392"/>
        <end position="402"/>
    </location>
</feature>
<reference evidence="14 15" key="2">
    <citation type="journal article" date="2020" name="Microbiol. Resour. Announc.">
        <title>Antarctic desert soil bacteria exhibit high novel natural product potential, evaluated through long-read genome sequencing and comparative genomics.</title>
        <authorList>
            <person name="Benaud N."/>
            <person name="Edwards R.J."/>
            <person name="Amos T.G."/>
            <person name="D'Agostino P.M."/>
            <person name="Gutierrez-Chavez C."/>
            <person name="Montgomery K."/>
            <person name="Nicetic I."/>
            <person name="Ferrari B.C."/>
        </authorList>
    </citation>
    <scope>NUCLEOTIDE SEQUENCE [LARGE SCALE GENOMIC DNA]</scope>
    <source>
        <strain evidence="14 15">SPB151</strain>
    </source>
</reference>
<dbReference type="PANTHER" id="PTHR24421">
    <property type="entry name" value="NITRATE/NITRITE SENSOR PROTEIN NARX-RELATED"/>
    <property type="match status" value="1"/>
</dbReference>
<proteinExistence type="predicted"/>
<organism evidence="14 15">
    <name type="scientific">Kribbella qitaiheensis</name>
    <dbReference type="NCBI Taxonomy" id="1544730"/>
    <lineage>
        <taxon>Bacteria</taxon>
        <taxon>Bacillati</taxon>
        <taxon>Actinomycetota</taxon>
        <taxon>Actinomycetes</taxon>
        <taxon>Propionibacteriales</taxon>
        <taxon>Kribbellaceae</taxon>
        <taxon>Kribbella</taxon>
    </lineage>
</organism>
<feature type="transmembrane region" description="Helical" evidence="10">
    <location>
        <begin position="81"/>
        <end position="110"/>
    </location>
</feature>
<dbReference type="Pfam" id="PF02518">
    <property type="entry name" value="HATPase_c"/>
    <property type="match status" value="1"/>
</dbReference>
<dbReference type="GO" id="GO:0046983">
    <property type="term" value="F:protein dimerization activity"/>
    <property type="evidence" value="ECO:0007669"/>
    <property type="project" value="InterPro"/>
</dbReference>
<dbReference type="InterPro" id="IPR050482">
    <property type="entry name" value="Sensor_HK_TwoCompSys"/>
</dbReference>
<evidence type="ECO:0000256" key="10">
    <source>
        <dbReference type="SAM" id="Phobius"/>
    </source>
</evidence>
<dbReference type="AlphaFoldDB" id="A0A7G6WSU4"/>
<evidence type="ECO:0000256" key="7">
    <source>
        <dbReference type="ARBA" id="ARBA00022840"/>
    </source>
</evidence>
<evidence type="ECO:0000256" key="9">
    <source>
        <dbReference type="SAM" id="MobiDB-lite"/>
    </source>
</evidence>
<name>A0A7G6WSU4_9ACTN</name>
<dbReference type="SUPFAM" id="SSF55874">
    <property type="entry name" value="ATPase domain of HSP90 chaperone/DNA topoisomerase II/histidine kinase"/>
    <property type="match status" value="1"/>
</dbReference>
<protein>
    <recommendedName>
        <fullName evidence="2">histidine kinase</fullName>
        <ecNumber evidence="2">2.7.13.3</ecNumber>
    </recommendedName>
</protein>
<evidence type="ECO:0000256" key="8">
    <source>
        <dbReference type="ARBA" id="ARBA00023012"/>
    </source>
</evidence>
<keyword evidence="7" id="KW-0067">ATP-binding</keyword>
<dbReference type="RefSeq" id="WP_185445895.1">
    <property type="nucleotide sequence ID" value="NZ_CP043661.1"/>
</dbReference>
<keyword evidence="10" id="KW-0812">Transmembrane</keyword>
<keyword evidence="3" id="KW-0597">Phosphoprotein</keyword>
<dbReference type="Pfam" id="PF07730">
    <property type="entry name" value="HisKA_3"/>
    <property type="match status" value="1"/>
</dbReference>